<dbReference type="RefSeq" id="WP_160625290.1">
    <property type="nucleotide sequence ID" value="NZ_WUUQ01000002.1"/>
</dbReference>
<comment type="caution">
    <text evidence="4">The sequence shown here is derived from an EMBL/GenBank/DDBJ whole genome shotgun (WGS) entry which is preliminary data.</text>
</comment>
<feature type="region of interest" description="Disordered" evidence="1">
    <location>
        <begin position="158"/>
        <end position="190"/>
    </location>
</feature>
<dbReference type="InterPro" id="IPR050400">
    <property type="entry name" value="Bact_Cytoskel_RodZ"/>
</dbReference>
<protein>
    <submittedName>
        <fullName evidence="4">Helix-turn-helix domain-containing protein</fullName>
    </submittedName>
</protein>
<gene>
    <name evidence="4" type="ORF">GSF08_08045</name>
</gene>
<dbReference type="Pfam" id="PF13413">
    <property type="entry name" value="HTH_25"/>
    <property type="match status" value="1"/>
</dbReference>
<feature type="domain" description="HTH cro/C1-type" evidence="3">
    <location>
        <begin position="8"/>
        <end position="69"/>
    </location>
</feature>
<keyword evidence="5" id="KW-1185">Reference proteome</keyword>
<dbReference type="InterPro" id="IPR001387">
    <property type="entry name" value="Cro/C1-type_HTH"/>
</dbReference>
<keyword evidence="2" id="KW-0472">Membrane</keyword>
<keyword evidence="2" id="KW-0812">Transmembrane</keyword>
<organism evidence="4 5">
    <name type="scientific">Copranaerobaculum intestinale</name>
    <dbReference type="NCBI Taxonomy" id="2692629"/>
    <lineage>
        <taxon>Bacteria</taxon>
        <taxon>Bacillati</taxon>
        <taxon>Bacillota</taxon>
        <taxon>Erysipelotrichia</taxon>
        <taxon>Erysipelotrichales</taxon>
        <taxon>Erysipelotrichaceae</taxon>
        <taxon>Copranaerobaculum</taxon>
    </lineage>
</organism>
<dbReference type="EMBL" id="WUUQ01000002">
    <property type="protein sequence ID" value="MXQ73890.1"/>
    <property type="molecule type" value="Genomic_DNA"/>
</dbReference>
<evidence type="ECO:0000313" key="4">
    <source>
        <dbReference type="EMBL" id="MXQ73890.1"/>
    </source>
</evidence>
<evidence type="ECO:0000256" key="1">
    <source>
        <dbReference type="SAM" id="MobiDB-lite"/>
    </source>
</evidence>
<feature type="compositionally biased region" description="Basic and acidic residues" evidence="1">
    <location>
        <begin position="168"/>
        <end position="188"/>
    </location>
</feature>
<reference evidence="4 5" key="1">
    <citation type="submission" date="2019-12" db="EMBL/GenBank/DDBJ databases">
        <authorList>
            <person name="Yang R."/>
        </authorList>
    </citation>
    <scope>NUCLEOTIDE SEQUENCE [LARGE SCALE GENOMIC DNA]</scope>
    <source>
        <strain evidence="4 5">DONG20-135</strain>
    </source>
</reference>
<dbReference type="SMART" id="SM00530">
    <property type="entry name" value="HTH_XRE"/>
    <property type="match status" value="1"/>
</dbReference>
<dbReference type="PANTHER" id="PTHR34475">
    <property type="match status" value="1"/>
</dbReference>
<dbReference type="GO" id="GO:0003677">
    <property type="term" value="F:DNA binding"/>
    <property type="evidence" value="ECO:0007669"/>
    <property type="project" value="InterPro"/>
</dbReference>
<dbReference type="Gene3D" id="1.10.260.40">
    <property type="entry name" value="lambda repressor-like DNA-binding domains"/>
    <property type="match status" value="1"/>
</dbReference>
<dbReference type="PROSITE" id="PS50943">
    <property type="entry name" value="HTH_CROC1"/>
    <property type="match status" value="1"/>
</dbReference>
<dbReference type="InterPro" id="IPR010982">
    <property type="entry name" value="Lambda_DNA-bd_dom_sf"/>
</dbReference>
<keyword evidence="2" id="KW-1133">Transmembrane helix</keyword>
<evidence type="ECO:0000259" key="3">
    <source>
        <dbReference type="PROSITE" id="PS50943"/>
    </source>
</evidence>
<evidence type="ECO:0000256" key="2">
    <source>
        <dbReference type="SAM" id="Phobius"/>
    </source>
</evidence>
<name>A0A6N8U7T0_9FIRM</name>
<reference evidence="4 5" key="2">
    <citation type="submission" date="2020-01" db="EMBL/GenBank/DDBJ databases">
        <title>Clostridiaceae sp. nov. isolated from the gut of human by culturomics.</title>
        <authorList>
            <person name="Chang Y."/>
        </authorList>
    </citation>
    <scope>NUCLEOTIDE SEQUENCE [LARGE SCALE GENOMIC DNA]</scope>
    <source>
        <strain evidence="4 5">DONG20-135</strain>
    </source>
</reference>
<dbReference type="PANTHER" id="PTHR34475:SF1">
    <property type="entry name" value="CYTOSKELETON PROTEIN RODZ"/>
    <property type="match status" value="1"/>
</dbReference>
<evidence type="ECO:0000313" key="5">
    <source>
        <dbReference type="Proteomes" id="UP000434036"/>
    </source>
</evidence>
<accession>A0A6N8U7T0</accession>
<proteinExistence type="predicted"/>
<dbReference type="Proteomes" id="UP000434036">
    <property type="component" value="Unassembled WGS sequence"/>
</dbReference>
<feature type="transmembrane region" description="Helical" evidence="2">
    <location>
        <begin position="126"/>
        <end position="150"/>
    </location>
</feature>
<dbReference type="AlphaFoldDB" id="A0A6N8U7T0"/>
<sequence length="301" mass="33558">MEKIGNLLKEKRLEKGFTVEEISAKTRLTIKYIHAIEEGDISYFKDDLSYLRYFLRSYCDVLGIDFDEIKPMLQESINDYTATFTMQVAKDHEQIEANVAKNAKSISKPMQTASIKGVKKHHKPDFSLITLIGILAVIAVCLVLAVIYIFPQLGKSDAPKDNSAPVVEKPKPEEKDKEDKPDDAKPKADAVTIKQTTDGYHFEVSGLKDGDELTMELTFQSDVWFALSLDNVQQGEPASKIYKSGETATYKTAFKAGSQIMLRYGNMTAHEIKINGTAVKLDSTVTGNPSPANLYFDEKGQ</sequence>
<dbReference type="SUPFAM" id="SSF47413">
    <property type="entry name" value="lambda repressor-like DNA-binding domains"/>
    <property type="match status" value="1"/>
</dbReference>